<sequence>MPKPQLRIIAGDFEDPRIIALLAHHFATMRSTGPEESCHVMPLGTMRQADLDFFAAWDGDALAGFGAVKQLGDGHGEIKSMHTAAAYRGRGVGQAVLDHLSTHARALGLQRLSLETGAGDFFVPARAMYARNGFQTCDPFGDYKPDPNSVFMTRML</sequence>
<dbReference type="GO" id="GO:0016747">
    <property type="term" value="F:acyltransferase activity, transferring groups other than amino-acyl groups"/>
    <property type="evidence" value="ECO:0007669"/>
    <property type="project" value="InterPro"/>
</dbReference>
<dbReference type="Gene3D" id="3.40.630.30">
    <property type="match status" value="1"/>
</dbReference>
<accession>A0A0H3C9G2</accession>
<dbReference type="Pfam" id="PF00583">
    <property type="entry name" value="Acetyltransf_1"/>
    <property type="match status" value="1"/>
</dbReference>
<keyword evidence="2 4" id="KW-0012">Acyltransferase</keyword>
<dbReference type="PANTHER" id="PTHR43877">
    <property type="entry name" value="AMINOALKYLPHOSPHONATE N-ACETYLTRANSFERASE-RELATED-RELATED"/>
    <property type="match status" value="1"/>
</dbReference>
<dbReference type="InterPro" id="IPR050832">
    <property type="entry name" value="Bact_Acetyltransf"/>
</dbReference>
<dbReference type="KEGG" id="ccs:CCNA_02074"/>
<gene>
    <name evidence="4" type="ordered locus">CCNA_02074</name>
</gene>
<proteinExistence type="predicted"/>
<dbReference type="HOGENOM" id="CLU_013985_11_8_5"/>
<dbReference type="InterPro" id="IPR000182">
    <property type="entry name" value="GNAT_dom"/>
</dbReference>
<keyword evidence="1 4" id="KW-0808">Transferase</keyword>
<dbReference type="PhylomeDB" id="A0A0H3C9G2"/>
<dbReference type="GeneID" id="7330380"/>
<evidence type="ECO:0000313" key="5">
    <source>
        <dbReference type="Proteomes" id="UP000001364"/>
    </source>
</evidence>
<name>A0A0H3C9G2_CAUVN</name>
<feature type="domain" description="N-acetyltransferase" evidence="3">
    <location>
        <begin position="8"/>
        <end position="156"/>
    </location>
</feature>
<dbReference type="SUPFAM" id="SSF55729">
    <property type="entry name" value="Acyl-CoA N-acyltransferases (Nat)"/>
    <property type="match status" value="1"/>
</dbReference>
<dbReference type="Proteomes" id="UP000001364">
    <property type="component" value="Chromosome"/>
</dbReference>
<dbReference type="CDD" id="cd04301">
    <property type="entry name" value="NAT_SF"/>
    <property type="match status" value="1"/>
</dbReference>
<evidence type="ECO:0000256" key="2">
    <source>
        <dbReference type="ARBA" id="ARBA00023315"/>
    </source>
</evidence>
<dbReference type="RefSeq" id="WP_010919861.1">
    <property type="nucleotide sequence ID" value="NC_011916.1"/>
</dbReference>
<reference evidence="4 5" key="1">
    <citation type="journal article" date="2010" name="J. Bacteriol.">
        <title>The genetic basis of laboratory adaptation in Caulobacter crescentus.</title>
        <authorList>
            <person name="Marks M.E."/>
            <person name="Castro-Rojas C.M."/>
            <person name="Teiling C."/>
            <person name="Du L."/>
            <person name="Kapatral V."/>
            <person name="Walunas T.L."/>
            <person name="Crosson S."/>
        </authorList>
    </citation>
    <scope>NUCLEOTIDE SEQUENCE [LARGE SCALE GENOMIC DNA]</scope>
    <source>
        <strain evidence="5">NA1000 / CB15N</strain>
    </source>
</reference>
<keyword evidence="5" id="KW-1185">Reference proteome</keyword>
<evidence type="ECO:0000259" key="3">
    <source>
        <dbReference type="PROSITE" id="PS51186"/>
    </source>
</evidence>
<dbReference type="EMBL" id="CP001340">
    <property type="protein sequence ID" value="ACL95539.1"/>
    <property type="molecule type" value="Genomic_DNA"/>
</dbReference>
<dbReference type="PATRIC" id="fig|565050.3.peg.2032"/>
<dbReference type="PROSITE" id="PS51186">
    <property type="entry name" value="GNAT"/>
    <property type="match status" value="1"/>
</dbReference>
<organism evidence="4 5">
    <name type="scientific">Caulobacter vibrioides (strain NA1000 / CB15N)</name>
    <name type="common">Caulobacter crescentus</name>
    <dbReference type="NCBI Taxonomy" id="565050"/>
    <lineage>
        <taxon>Bacteria</taxon>
        <taxon>Pseudomonadati</taxon>
        <taxon>Pseudomonadota</taxon>
        <taxon>Alphaproteobacteria</taxon>
        <taxon>Caulobacterales</taxon>
        <taxon>Caulobacteraceae</taxon>
        <taxon>Caulobacter</taxon>
    </lineage>
</organism>
<dbReference type="RefSeq" id="YP_002517447.1">
    <property type="nucleotide sequence ID" value="NC_011916.1"/>
</dbReference>
<dbReference type="SMR" id="A0A0H3C9G2"/>
<dbReference type="PANTHER" id="PTHR43877:SF5">
    <property type="entry name" value="BLL8307 PROTEIN"/>
    <property type="match status" value="1"/>
</dbReference>
<dbReference type="EC" id="2.3.1.-" evidence="4"/>
<dbReference type="OrthoDB" id="9805924at2"/>
<evidence type="ECO:0000256" key="1">
    <source>
        <dbReference type="ARBA" id="ARBA00022679"/>
    </source>
</evidence>
<dbReference type="InterPro" id="IPR016181">
    <property type="entry name" value="Acyl_CoA_acyltransferase"/>
</dbReference>
<evidence type="ECO:0000313" key="4">
    <source>
        <dbReference type="EMBL" id="ACL95539.1"/>
    </source>
</evidence>
<protein>
    <submittedName>
        <fullName evidence="4">IAA acetyltransferase</fullName>
        <ecNumber evidence="4">2.3.1.-</ecNumber>
    </submittedName>
</protein>
<dbReference type="AlphaFoldDB" id="A0A0H3C9G2"/>